<name>A0ABP0LM59_9DINO</name>
<protein>
    <submittedName>
        <fullName evidence="1">Uncharacterized protein</fullName>
    </submittedName>
</protein>
<dbReference type="Proteomes" id="UP001642464">
    <property type="component" value="Unassembled WGS sequence"/>
</dbReference>
<evidence type="ECO:0000313" key="2">
    <source>
        <dbReference type="Proteomes" id="UP001642464"/>
    </source>
</evidence>
<evidence type="ECO:0000313" key="1">
    <source>
        <dbReference type="EMBL" id="CAK9039846.1"/>
    </source>
</evidence>
<reference evidence="1 2" key="1">
    <citation type="submission" date="2024-02" db="EMBL/GenBank/DDBJ databases">
        <authorList>
            <person name="Chen Y."/>
            <person name="Shah S."/>
            <person name="Dougan E. K."/>
            <person name="Thang M."/>
            <person name="Chan C."/>
        </authorList>
    </citation>
    <scope>NUCLEOTIDE SEQUENCE [LARGE SCALE GENOMIC DNA]</scope>
</reference>
<proteinExistence type="predicted"/>
<organism evidence="1 2">
    <name type="scientific">Durusdinium trenchii</name>
    <dbReference type="NCBI Taxonomy" id="1381693"/>
    <lineage>
        <taxon>Eukaryota</taxon>
        <taxon>Sar</taxon>
        <taxon>Alveolata</taxon>
        <taxon>Dinophyceae</taxon>
        <taxon>Suessiales</taxon>
        <taxon>Symbiodiniaceae</taxon>
        <taxon>Durusdinium</taxon>
    </lineage>
</organism>
<accession>A0ABP0LM59</accession>
<gene>
    <name evidence="1" type="ORF">SCF082_LOCUS23274</name>
</gene>
<keyword evidence="2" id="KW-1185">Reference proteome</keyword>
<comment type="caution">
    <text evidence="1">The sequence shown here is derived from an EMBL/GenBank/DDBJ whole genome shotgun (WGS) entry which is preliminary data.</text>
</comment>
<sequence length="329" mass="38112">MTFKADLKARMQCHLLDNYYRCKKVCDRCGAIQPMDSRPHPMTYKNTAKDAPYARTCKDHDAYMAAARHPTPWCAVEGFQFETISFDTMHLIYLGIAKNHVPSCLKILKLWGFYYESSDETNEKFLKRVSIEMKQDCKEHRFLVWLYLPKRVLTLANCGSFGTEDYCELGSRFKAAHIRVMVWWVAFKVRQLTNNTEDQVLRLLAACSYSLAQAQDLMDSAGLILSPHEAAEISRMLRVHLRSTEFLASICWENSIMAFKMRPKHHYVWHIANDVLTSRLNPRLHHVWSDEKFLGCIKKVACRCHGSSVQKRAIERYLVALSGYLAKMA</sequence>
<dbReference type="EMBL" id="CAXAMM010016799">
    <property type="protein sequence ID" value="CAK9039846.1"/>
    <property type="molecule type" value="Genomic_DNA"/>
</dbReference>